<dbReference type="AlphaFoldDB" id="A0A1H0IXI6"/>
<proteinExistence type="inferred from homology"/>
<dbReference type="PANTHER" id="PTHR37010">
    <property type="entry name" value="SULFURTRANSFERASE TUSE"/>
    <property type="match status" value="1"/>
</dbReference>
<dbReference type="InterPro" id="IPR042072">
    <property type="entry name" value="DsrC-like_C"/>
</dbReference>
<dbReference type="NCBIfam" id="TIGR03342">
    <property type="entry name" value="dsrC_tusE_dsvC"/>
    <property type="match status" value="1"/>
</dbReference>
<organism evidence="4 5">
    <name type="scientific">Desulforhopalus singaporensis</name>
    <dbReference type="NCBI Taxonomy" id="91360"/>
    <lineage>
        <taxon>Bacteria</taxon>
        <taxon>Pseudomonadati</taxon>
        <taxon>Thermodesulfobacteriota</taxon>
        <taxon>Desulfobulbia</taxon>
        <taxon>Desulfobulbales</taxon>
        <taxon>Desulfocapsaceae</taxon>
        <taxon>Desulforhopalus</taxon>
    </lineage>
</organism>
<dbReference type="SUPFAM" id="SSF69721">
    <property type="entry name" value="DsrC, the gamma subunit of dissimilatory sulfite reductase"/>
    <property type="match status" value="1"/>
</dbReference>
<dbReference type="InterPro" id="IPR007453">
    <property type="entry name" value="DsrC/TusE"/>
</dbReference>
<dbReference type="PANTHER" id="PTHR37010:SF1">
    <property type="entry name" value="SULFURTRANSFERASE TUSE"/>
    <property type="match status" value="1"/>
</dbReference>
<dbReference type="GO" id="GO:0005737">
    <property type="term" value="C:cytoplasm"/>
    <property type="evidence" value="ECO:0007669"/>
    <property type="project" value="UniProtKB-SubCell"/>
</dbReference>
<dbReference type="RefSeq" id="WP_092218608.1">
    <property type="nucleotide sequence ID" value="NZ_FNJI01000001.1"/>
</dbReference>
<comment type="similarity">
    <text evidence="2">Belongs to the DsrC/TusE family.</text>
</comment>
<evidence type="ECO:0000313" key="5">
    <source>
        <dbReference type="Proteomes" id="UP000199073"/>
    </source>
</evidence>
<dbReference type="Proteomes" id="UP000199073">
    <property type="component" value="Unassembled WGS sequence"/>
</dbReference>
<dbReference type="Gene3D" id="1.10.10.370">
    <property type="entry name" value="DsrC-like protein, C-terminal domain"/>
    <property type="match status" value="1"/>
</dbReference>
<reference evidence="4 5" key="1">
    <citation type="submission" date="2016-10" db="EMBL/GenBank/DDBJ databases">
        <authorList>
            <person name="de Groot N.N."/>
        </authorList>
    </citation>
    <scope>NUCLEOTIDE SEQUENCE [LARGE SCALE GENOMIC DNA]</scope>
    <source>
        <strain evidence="4 5">DSM 12130</strain>
    </source>
</reference>
<evidence type="ECO:0000256" key="2">
    <source>
        <dbReference type="ARBA" id="ARBA00005718"/>
    </source>
</evidence>
<dbReference type="GO" id="GO:0097163">
    <property type="term" value="F:sulfur carrier activity"/>
    <property type="evidence" value="ECO:0007669"/>
    <property type="project" value="TreeGrafter"/>
</dbReference>
<evidence type="ECO:0000256" key="1">
    <source>
        <dbReference type="ARBA" id="ARBA00004496"/>
    </source>
</evidence>
<evidence type="ECO:0000256" key="3">
    <source>
        <dbReference type="ARBA" id="ARBA00022490"/>
    </source>
</evidence>
<evidence type="ECO:0000313" key="4">
    <source>
        <dbReference type="EMBL" id="SDO35781.1"/>
    </source>
</evidence>
<comment type="subcellular location">
    <subcellularLocation>
        <location evidence="1">Cytoplasm</location>
    </subcellularLocation>
</comment>
<keyword evidence="5" id="KW-1185">Reference proteome</keyword>
<name>A0A1H0IXI6_9BACT</name>
<protein>
    <submittedName>
        <fullName evidence="4">tRNA 2-thiouridine synthesizing protein E</fullName>
    </submittedName>
</protein>
<keyword evidence="3" id="KW-0963">Cytoplasm</keyword>
<dbReference type="Gene3D" id="3.30.1420.10">
    <property type="match status" value="1"/>
</dbReference>
<dbReference type="InterPro" id="IPR025526">
    <property type="entry name" value="DsrC-like_dom_sf"/>
</dbReference>
<dbReference type="GO" id="GO:0002143">
    <property type="term" value="P:tRNA wobble position uridine thiolation"/>
    <property type="evidence" value="ECO:0007669"/>
    <property type="project" value="TreeGrafter"/>
</dbReference>
<accession>A0A1H0IXI6</accession>
<dbReference type="STRING" id="91360.SAMN05660330_00053"/>
<dbReference type="OrthoDB" id="9786347at2"/>
<gene>
    <name evidence="4" type="ORF">SAMN05660330_00053</name>
</gene>
<dbReference type="EMBL" id="FNJI01000001">
    <property type="protein sequence ID" value="SDO35781.1"/>
    <property type="molecule type" value="Genomic_DNA"/>
</dbReference>
<dbReference type="Pfam" id="PF04358">
    <property type="entry name" value="DsrC"/>
    <property type="match status" value="1"/>
</dbReference>
<sequence length="118" mass="13488">MKNLAVAGKNIKLNDDGFLIDERDWSPEVAQKLATSVGIESLDDEKMEIVIFLRNYYKKFHAFPILNYVCKHVKQPSQCLNNEFINPMNAWKIAGLPKLDGIHFVAVDGKNFKLEECC</sequence>
<dbReference type="InterPro" id="IPR043163">
    <property type="entry name" value="DsrC-like_N"/>
</dbReference>